<reference evidence="1" key="1">
    <citation type="submission" date="2020-08" db="EMBL/GenBank/DDBJ databases">
        <title>Multicomponent nature underlies the extraordinary mechanical properties of spider dragline silk.</title>
        <authorList>
            <person name="Kono N."/>
            <person name="Nakamura H."/>
            <person name="Mori M."/>
            <person name="Yoshida Y."/>
            <person name="Ohtoshi R."/>
            <person name="Malay A.D."/>
            <person name="Moran D.A.P."/>
            <person name="Tomita M."/>
            <person name="Numata K."/>
            <person name="Arakawa K."/>
        </authorList>
    </citation>
    <scope>NUCLEOTIDE SEQUENCE</scope>
</reference>
<feature type="non-terminal residue" evidence="1">
    <location>
        <position position="63"/>
    </location>
</feature>
<evidence type="ECO:0000313" key="2">
    <source>
        <dbReference type="Proteomes" id="UP000887013"/>
    </source>
</evidence>
<dbReference type="EMBL" id="BMAW01030767">
    <property type="protein sequence ID" value="GFU18012.1"/>
    <property type="molecule type" value="Genomic_DNA"/>
</dbReference>
<dbReference type="AlphaFoldDB" id="A0A8X6QGX7"/>
<name>A0A8X6QGX7_NEPPI</name>
<accession>A0A8X6QGX7</accession>
<sequence length="63" mass="7338">MCSLSLWPSNSLLSFGNIVGRLQHFGFPPHCYPSYRTPTFILVGFTPTEHTRLFWTHNYTLLH</sequence>
<organism evidence="1 2">
    <name type="scientific">Nephila pilipes</name>
    <name type="common">Giant wood spider</name>
    <name type="synonym">Nephila maculata</name>
    <dbReference type="NCBI Taxonomy" id="299642"/>
    <lineage>
        <taxon>Eukaryota</taxon>
        <taxon>Metazoa</taxon>
        <taxon>Ecdysozoa</taxon>
        <taxon>Arthropoda</taxon>
        <taxon>Chelicerata</taxon>
        <taxon>Arachnida</taxon>
        <taxon>Araneae</taxon>
        <taxon>Araneomorphae</taxon>
        <taxon>Entelegynae</taxon>
        <taxon>Araneoidea</taxon>
        <taxon>Nephilidae</taxon>
        <taxon>Nephila</taxon>
    </lineage>
</organism>
<dbReference type="Proteomes" id="UP000887013">
    <property type="component" value="Unassembled WGS sequence"/>
</dbReference>
<comment type="caution">
    <text evidence="1">The sequence shown here is derived from an EMBL/GenBank/DDBJ whole genome shotgun (WGS) entry which is preliminary data.</text>
</comment>
<evidence type="ECO:0000313" key="1">
    <source>
        <dbReference type="EMBL" id="GFU18012.1"/>
    </source>
</evidence>
<dbReference type="OrthoDB" id="10480336at2759"/>
<gene>
    <name evidence="1" type="ORF">NPIL_689541</name>
</gene>
<proteinExistence type="predicted"/>
<keyword evidence="2" id="KW-1185">Reference proteome</keyword>
<protein>
    <submittedName>
        <fullName evidence="1">Uncharacterized protein</fullName>
    </submittedName>
</protein>